<name>A0A5B7GJL4_PORTR</name>
<reference evidence="2 3" key="1">
    <citation type="submission" date="2019-05" db="EMBL/GenBank/DDBJ databases">
        <title>Another draft genome of Portunus trituberculatus and its Hox gene families provides insights of decapod evolution.</title>
        <authorList>
            <person name="Jeong J.-H."/>
            <person name="Song I."/>
            <person name="Kim S."/>
            <person name="Choi T."/>
            <person name="Kim D."/>
            <person name="Ryu S."/>
            <person name="Kim W."/>
        </authorList>
    </citation>
    <scope>NUCLEOTIDE SEQUENCE [LARGE SCALE GENOMIC DNA]</scope>
    <source>
        <tissue evidence="2">Muscle</tissue>
    </source>
</reference>
<dbReference type="Proteomes" id="UP000324222">
    <property type="component" value="Unassembled WGS sequence"/>
</dbReference>
<feature type="compositionally biased region" description="Basic and acidic residues" evidence="1">
    <location>
        <begin position="20"/>
        <end position="51"/>
    </location>
</feature>
<proteinExistence type="predicted"/>
<feature type="region of interest" description="Disordered" evidence="1">
    <location>
        <begin position="17"/>
        <end position="51"/>
    </location>
</feature>
<comment type="caution">
    <text evidence="2">The sequence shown here is derived from an EMBL/GenBank/DDBJ whole genome shotgun (WGS) entry which is preliminary data.</text>
</comment>
<accession>A0A5B7GJL4</accession>
<dbReference type="EMBL" id="VSRR010017386">
    <property type="protein sequence ID" value="MPC60311.1"/>
    <property type="molecule type" value="Genomic_DNA"/>
</dbReference>
<evidence type="ECO:0000313" key="2">
    <source>
        <dbReference type="EMBL" id="MPC60311.1"/>
    </source>
</evidence>
<sequence length="151" mass="16929">MADILLYDEGIIFDADDPDFDHREEDDAKVARKGEREKEWGGREGGREEGRGASCKEHWVRLLRPLFKVVLQVMSAFAASCLSEPPCDFRHELFILSQPSLSLFTAPLPCLKESNTGSIRFRSYSLRPPRVSPSPWPAGINGSSGPVWELP</sequence>
<dbReference type="AlphaFoldDB" id="A0A5B7GJL4"/>
<gene>
    <name evidence="2" type="ORF">E2C01_054352</name>
</gene>
<keyword evidence="3" id="KW-1185">Reference proteome</keyword>
<evidence type="ECO:0000256" key="1">
    <source>
        <dbReference type="SAM" id="MobiDB-lite"/>
    </source>
</evidence>
<evidence type="ECO:0000313" key="3">
    <source>
        <dbReference type="Proteomes" id="UP000324222"/>
    </source>
</evidence>
<protein>
    <submittedName>
        <fullName evidence="2">Uncharacterized protein</fullName>
    </submittedName>
</protein>
<organism evidence="2 3">
    <name type="scientific">Portunus trituberculatus</name>
    <name type="common">Swimming crab</name>
    <name type="synonym">Neptunus trituberculatus</name>
    <dbReference type="NCBI Taxonomy" id="210409"/>
    <lineage>
        <taxon>Eukaryota</taxon>
        <taxon>Metazoa</taxon>
        <taxon>Ecdysozoa</taxon>
        <taxon>Arthropoda</taxon>
        <taxon>Crustacea</taxon>
        <taxon>Multicrustacea</taxon>
        <taxon>Malacostraca</taxon>
        <taxon>Eumalacostraca</taxon>
        <taxon>Eucarida</taxon>
        <taxon>Decapoda</taxon>
        <taxon>Pleocyemata</taxon>
        <taxon>Brachyura</taxon>
        <taxon>Eubrachyura</taxon>
        <taxon>Portunoidea</taxon>
        <taxon>Portunidae</taxon>
        <taxon>Portuninae</taxon>
        <taxon>Portunus</taxon>
    </lineage>
</organism>